<gene>
    <name evidence="2" type="ORF">UZ20_WS6002000773</name>
</gene>
<organism evidence="2 3">
    <name type="scientific">candidate division WS6 bacterium OLB21</name>
    <dbReference type="NCBI Taxonomy" id="1617427"/>
    <lineage>
        <taxon>Bacteria</taxon>
        <taxon>Candidatus Dojkabacteria</taxon>
    </lineage>
</organism>
<accession>A0A136KGG9</accession>
<dbReference type="PANTHER" id="PTHR30336:SF6">
    <property type="entry name" value="INTEGRAL MEMBRANE PROTEIN"/>
    <property type="match status" value="1"/>
</dbReference>
<dbReference type="PANTHER" id="PTHR30336">
    <property type="entry name" value="INNER MEMBRANE PROTEIN, PROBABLE PERMEASE"/>
    <property type="match status" value="1"/>
</dbReference>
<dbReference type="InterPro" id="IPR051599">
    <property type="entry name" value="Cell_Envelope_Assoc"/>
</dbReference>
<evidence type="ECO:0000259" key="1">
    <source>
        <dbReference type="Pfam" id="PF02698"/>
    </source>
</evidence>
<dbReference type="GO" id="GO:0005886">
    <property type="term" value="C:plasma membrane"/>
    <property type="evidence" value="ECO:0007669"/>
    <property type="project" value="TreeGrafter"/>
</dbReference>
<reference evidence="2 3" key="1">
    <citation type="submission" date="2015-02" db="EMBL/GenBank/DDBJ databases">
        <title>Improved understanding of the partial-nitritation anammox process through 23 genomes representing the majority of the microbial community.</title>
        <authorList>
            <person name="Speth D.R."/>
            <person name="In T Zandt M."/>
            <person name="Guerrero Cruz S."/>
            <person name="Jetten M.S."/>
            <person name="Dutilh B.E."/>
        </authorList>
    </citation>
    <scope>NUCLEOTIDE SEQUENCE [LARGE SCALE GENOMIC DNA]</scope>
    <source>
        <strain evidence="2">OLB21</strain>
    </source>
</reference>
<dbReference type="Pfam" id="PF02698">
    <property type="entry name" value="DUF218"/>
    <property type="match status" value="1"/>
</dbReference>
<dbReference type="Proteomes" id="UP000070449">
    <property type="component" value="Unassembled WGS sequence"/>
</dbReference>
<dbReference type="AlphaFoldDB" id="A0A136KGG9"/>
<evidence type="ECO:0000313" key="3">
    <source>
        <dbReference type="Proteomes" id="UP000070449"/>
    </source>
</evidence>
<sequence>MYEIGDEIPPTRIAIVFGAGLSEYANQPSHILEDRILTAIDLYKAGVVQKIIMSGDNRFVDYNEPEVMINYAKARGVRDLDLQADFAGRRTFDTCLRAKDVFGVHEAILITQEFHLPRALYVCNSIGVKSIGVVADRRDYQQIEYFRLRDTLALLLSFWDLYV</sequence>
<comment type="caution">
    <text evidence="2">The sequence shown here is derived from an EMBL/GenBank/DDBJ whole genome shotgun (WGS) entry which is preliminary data.</text>
</comment>
<evidence type="ECO:0000313" key="2">
    <source>
        <dbReference type="EMBL" id="KXK08514.1"/>
    </source>
</evidence>
<name>A0A136KGG9_9BACT</name>
<protein>
    <submittedName>
        <fullName evidence="2">Vancomycin high temperature exclusion protein</fullName>
    </submittedName>
</protein>
<dbReference type="EMBL" id="JYPD01000024">
    <property type="protein sequence ID" value="KXK08514.1"/>
    <property type="molecule type" value="Genomic_DNA"/>
</dbReference>
<dbReference type="CDD" id="cd06259">
    <property type="entry name" value="YdcF-like"/>
    <property type="match status" value="1"/>
</dbReference>
<feature type="non-terminal residue" evidence="2">
    <location>
        <position position="163"/>
    </location>
</feature>
<feature type="domain" description="DUF218" evidence="1">
    <location>
        <begin position="13"/>
        <end position="132"/>
    </location>
</feature>
<proteinExistence type="predicted"/>
<dbReference type="InterPro" id="IPR003848">
    <property type="entry name" value="DUF218"/>
</dbReference>